<keyword evidence="2" id="KW-1133">Transmembrane helix</keyword>
<proteinExistence type="predicted"/>
<dbReference type="PANTHER" id="PTHR37813:SF1">
    <property type="entry name" value="FELS-2 PROPHAGE PROTEIN"/>
    <property type="match status" value="1"/>
</dbReference>
<keyword evidence="5" id="KW-1185">Reference proteome</keyword>
<sequence>MAKQVQLLGREIPLTTNDLAEMVAAGARMGVARDELIGFTRTAAMMASAFDLPAAELADNMGKVAGLFKIPIPAIGELADAINYLDDNAISKGGDIIEFLTRTGGVAAAVKVTGQQMAALGSTLLTLGERTETASTATNALFQKLAAADKGTKKFKAAMKEIGLSTAAVQKGMQVDAQGTILKVLEAVNKLPKDKQLGVMVELVGLEHSDTLAKLANNVGEYRRQIELATSAEAKGSMSREFEAQRASTLAQWQLLQNRVTEVSVNIGSVLLPAVNRVMGAFASASSSVADFVRENRTLVENIGVVVGAFAGFGAVKLAITGVTWAVTALNVAVRANPIGILITLLAAGAMLVWKNWEPIKAFFVDLWGSITKAAQGTWDWLQGVFFKFHPLGLVIANWEPIRAWFQNLWADITASARQALEWITGKIEAIGQGWQKTKSFFGFGDSPAPAAAGPAPALPAVPPMATARGAGAQVTDQRQYTFDIKTQPGQDNKAIADEVMRRIKSEQGIQRRGAMYDGANQ</sequence>
<evidence type="ECO:0000313" key="5">
    <source>
        <dbReference type="Proteomes" id="UP000256710"/>
    </source>
</evidence>
<reference evidence="4 5" key="1">
    <citation type="submission" date="2018-01" db="EMBL/GenBank/DDBJ databases">
        <authorList>
            <person name="Clerissi C."/>
        </authorList>
    </citation>
    <scope>NUCLEOTIDE SEQUENCE [LARGE SCALE GENOMIC DNA]</scope>
    <source>
        <strain evidence="4">Cupriavidus taiwanensis STM 6082</strain>
    </source>
</reference>
<feature type="transmembrane region" description="Helical" evidence="2">
    <location>
        <begin position="303"/>
        <end position="327"/>
    </location>
</feature>
<dbReference type="Pfam" id="PF10145">
    <property type="entry name" value="PhageMin_Tail"/>
    <property type="match status" value="1"/>
</dbReference>
<evidence type="ECO:0000313" key="4">
    <source>
        <dbReference type="EMBL" id="SOZ37707.1"/>
    </source>
</evidence>
<protein>
    <recommendedName>
        <fullName evidence="3">Phage tail tape measure protein domain-containing protein</fullName>
    </recommendedName>
</protein>
<dbReference type="PANTHER" id="PTHR37813">
    <property type="entry name" value="FELS-2 PROPHAGE PROTEIN"/>
    <property type="match status" value="1"/>
</dbReference>
<dbReference type="NCBIfam" id="TIGR01760">
    <property type="entry name" value="tape_meas_TP901"/>
    <property type="match status" value="1"/>
</dbReference>
<dbReference type="InterPro" id="IPR010090">
    <property type="entry name" value="Phage_tape_meas"/>
</dbReference>
<dbReference type="EMBL" id="OFTC01000030">
    <property type="protein sequence ID" value="SOZ37707.1"/>
    <property type="molecule type" value="Genomic_DNA"/>
</dbReference>
<evidence type="ECO:0000256" key="2">
    <source>
        <dbReference type="SAM" id="Phobius"/>
    </source>
</evidence>
<dbReference type="Proteomes" id="UP000256710">
    <property type="component" value="Unassembled WGS sequence"/>
</dbReference>
<gene>
    <name evidence="4" type="ORF">CBM2605_A80191</name>
</gene>
<dbReference type="RefSeq" id="WP_157625337.1">
    <property type="nucleotide sequence ID" value="NZ_AQUR01000100.1"/>
</dbReference>
<name>A0ABY1V4P1_9BURK</name>
<keyword evidence="2" id="KW-0812">Transmembrane</keyword>
<comment type="caution">
    <text evidence="4">The sequence shown here is derived from an EMBL/GenBank/DDBJ whole genome shotgun (WGS) entry which is preliminary data.</text>
</comment>
<keyword evidence="2" id="KW-0472">Membrane</keyword>
<feature type="transmembrane region" description="Helical" evidence="2">
    <location>
        <begin position="333"/>
        <end position="354"/>
    </location>
</feature>
<organism evidence="4 5">
    <name type="scientific">Cupriavidus neocaledonicus</name>
    <dbReference type="NCBI Taxonomy" id="1040979"/>
    <lineage>
        <taxon>Bacteria</taxon>
        <taxon>Pseudomonadati</taxon>
        <taxon>Pseudomonadota</taxon>
        <taxon>Betaproteobacteria</taxon>
        <taxon>Burkholderiales</taxon>
        <taxon>Burkholderiaceae</taxon>
        <taxon>Cupriavidus</taxon>
    </lineage>
</organism>
<accession>A0ABY1V4P1</accession>
<feature type="domain" description="Phage tail tape measure protein" evidence="3">
    <location>
        <begin position="3"/>
        <end position="205"/>
    </location>
</feature>
<keyword evidence="1" id="KW-1188">Viral release from host cell</keyword>
<evidence type="ECO:0000256" key="1">
    <source>
        <dbReference type="ARBA" id="ARBA00022612"/>
    </source>
</evidence>
<evidence type="ECO:0000259" key="3">
    <source>
        <dbReference type="Pfam" id="PF10145"/>
    </source>
</evidence>